<reference evidence="3" key="1">
    <citation type="journal article" date="2015" name="Proc. Natl. Acad. Sci. U.S.A.">
        <title>Genome sequence of the Asian Tiger mosquito, Aedes albopictus, reveals insights into its biology, genetics, and evolution.</title>
        <authorList>
            <person name="Chen X.G."/>
            <person name="Jiang X."/>
            <person name="Gu J."/>
            <person name="Xu M."/>
            <person name="Wu Y."/>
            <person name="Deng Y."/>
            <person name="Zhang C."/>
            <person name="Bonizzoni M."/>
            <person name="Dermauw W."/>
            <person name="Vontas J."/>
            <person name="Armbruster P."/>
            <person name="Huang X."/>
            <person name="Yang Y."/>
            <person name="Zhang H."/>
            <person name="He W."/>
            <person name="Peng H."/>
            <person name="Liu Y."/>
            <person name="Wu K."/>
            <person name="Chen J."/>
            <person name="Lirakis M."/>
            <person name="Topalis P."/>
            <person name="Van Leeuwen T."/>
            <person name="Hall A.B."/>
            <person name="Jiang X."/>
            <person name="Thorpe C."/>
            <person name="Mueller R.L."/>
            <person name="Sun C."/>
            <person name="Waterhouse R.M."/>
            <person name="Yan G."/>
            <person name="Tu Z.J."/>
            <person name="Fang X."/>
            <person name="James A.A."/>
        </authorList>
    </citation>
    <scope>NUCLEOTIDE SEQUENCE [LARGE SCALE GENOMIC DNA]</scope>
    <source>
        <strain evidence="3">Foshan</strain>
    </source>
</reference>
<dbReference type="InterPro" id="IPR000477">
    <property type="entry name" value="RT_dom"/>
</dbReference>
<feature type="domain" description="Reverse transcriptase" evidence="1">
    <location>
        <begin position="821"/>
        <end position="939"/>
    </location>
</feature>
<dbReference type="InterPro" id="IPR021109">
    <property type="entry name" value="Peptidase_aspartic_dom_sf"/>
</dbReference>
<reference evidence="2" key="2">
    <citation type="submission" date="2025-05" db="UniProtKB">
        <authorList>
            <consortium name="EnsemblMetazoa"/>
        </authorList>
    </citation>
    <scope>IDENTIFICATION</scope>
    <source>
        <strain evidence="2">Foshan</strain>
    </source>
</reference>
<accession>A0ABM2A1P4</accession>
<dbReference type="Gene3D" id="2.40.70.10">
    <property type="entry name" value="Acid Proteases"/>
    <property type="match status" value="1"/>
</dbReference>
<dbReference type="CDD" id="cd00303">
    <property type="entry name" value="retropepsin_like"/>
    <property type="match status" value="1"/>
</dbReference>
<name>A0ABM2A1P4_AEDAL</name>
<dbReference type="Proteomes" id="UP000069940">
    <property type="component" value="Unassembled WGS sequence"/>
</dbReference>
<dbReference type="Pfam" id="PF05380">
    <property type="entry name" value="Peptidase_A17"/>
    <property type="match status" value="1"/>
</dbReference>
<evidence type="ECO:0000313" key="2">
    <source>
        <dbReference type="EnsemblMetazoa" id="AALFPA23_023644.P35182"/>
    </source>
</evidence>
<proteinExistence type="predicted"/>
<dbReference type="InterPro" id="IPR008042">
    <property type="entry name" value="Retrotrans_Pao"/>
</dbReference>
<dbReference type="RefSeq" id="XP_062715433.1">
    <property type="nucleotide sequence ID" value="XM_062859449.1"/>
</dbReference>
<dbReference type="InterPro" id="IPR043502">
    <property type="entry name" value="DNA/RNA_pol_sf"/>
</dbReference>
<keyword evidence="3" id="KW-1185">Reference proteome</keyword>
<dbReference type="GeneID" id="134291543"/>
<organism evidence="2 3">
    <name type="scientific">Aedes albopictus</name>
    <name type="common">Asian tiger mosquito</name>
    <name type="synonym">Stegomyia albopicta</name>
    <dbReference type="NCBI Taxonomy" id="7160"/>
    <lineage>
        <taxon>Eukaryota</taxon>
        <taxon>Metazoa</taxon>
        <taxon>Ecdysozoa</taxon>
        <taxon>Arthropoda</taxon>
        <taxon>Hexapoda</taxon>
        <taxon>Insecta</taxon>
        <taxon>Pterygota</taxon>
        <taxon>Neoptera</taxon>
        <taxon>Endopterygota</taxon>
        <taxon>Diptera</taxon>
        <taxon>Nematocera</taxon>
        <taxon>Culicoidea</taxon>
        <taxon>Culicidae</taxon>
        <taxon>Culicinae</taxon>
        <taxon>Aedini</taxon>
        <taxon>Aedes</taxon>
        <taxon>Stegomyia</taxon>
    </lineage>
</organism>
<dbReference type="Pfam" id="PF00078">
    <property type="entry name" value="RVT_1"/>
    <property type="match status" value="1"/>
</dbReference>
<protein>
    <recommendedName>
        <fullName evidence="1">Reverse transcriptase domain-containing protein</fullName>
    </recommendedName>
</protein>
<dbReference type="SUPFAM" id="SSF56672">
    <property type="entry name" value="DNA/RNA polymerases"/>
    <property type="match status" value="1"/>
</dbReference>
<sequence>MEKLVKIRNAHMVQVVGELAAAGKLAERKASCSEATERLDQLRELAGNFRKTQSSIEESLDDPEAVASVHNFREEFNGAYFRAKDILEKYIADNNPDEVASTSSFTSGRTVMDNDLREAMKMLLNAQRTLLEGQQTANINQSQGTRDPAAEDYGSNRAPFVNVRLPPINVPTFSGDRKSWRSFKDIFETTIHNRIDLPSSLKMQYLVSFLDGSAKQLVSSFPISEANYLEAWEALTNVYDKKKYTVFALVREFVDQPAVTSGTSESLRKLVTTSDEVVRQLNALGEEFNTRDPWLIHLLLEKLDKESRSLWAQRIIEEKNPSFDDFLKFLDNRCDALETCTAFTKKSTGEAVKKETVKKTVSEKKLHSLHSAAGGEKCAKCSKEHPLFQCDDFKKMDTQSKRELVKKARLCFNCLRASHTAKFCGSKAVCRNDDCKQRHHTLLCEKNIEEVKKKPVLNSETEQQPESGSVITSMVAQVPLKVHQKAFILPTAVIRVRGGGGELLQARALIDSGSEASLISEACVQKLGLPRSNGKVVVSGLKQQTAGTTRGLVKLVIANRFENAIVLQTSAFVMGRLTSTLPTQHCRVHPSLLDNQLQENLADPAYQTPGPIDIILGSDVFLALLKPGQVKDNGGVPVAQNTIFGWIVSGNQAIYSSKIQANASIVNLHTELDVNRTLRMFWEQEEVPKPQQLTPSEQTAAELFRSTLSRDGNGRFIVRLPFDDLKPALGESLTPAIKRLRSMERRFRQDKEFHKQYTDFLSEYLALGHMEVVPANEVEVETSQCFYLPHHAVVKADSTTTKLRVVFDASCASSSVFLRFRTHQVAFSADVEKMYRQVVVHPADRDFQRIVFREQEDQPIQHYRLCTVTYGTKCAPYLAIEAMKQSGREYKEVYPEAALRIELDTYVDDFLSGAQDVQKARDLKQQVVEILESAGFHLRKWTTNCPELLQDEAQDEQEPVDVKLAEQPNAVKALGIRWLPKEDTFSFKVSLNVNSVNTKRQLLSDSCKLFDPFGWLAPVTVKVKIIFQQLWLSELSWDDPLPPTVESAWIEVKETLQQVEQVHLPRFAPNYNGKIELHGFSDASELAYAAVVYARGRNDSGDIVVNLLAAKTRVAPIKQVSLPRLELNAAALLSTLMESVMQAFSHLEVEPWAYTDSSIVLQWLSAHPRTWKTYVANRTSAILEVLPRDRWNHVRSEDNPADCASRGLTPVELVTHPLWWCGPDELKSETEHWKRVPVEQVDDEELLELRRLKVLHTAIPIIRINYDIETSLLERRSNYTLIVRALAYVNRFLLALKADNENPNLGLSPNEIYDAKMQLARAAQYAAY</sequence>
<dbReference type="InterPro" id="IPR005312">
    <property type="entry name" value="DUF1759"/>
</dbReference>
<evidence type="ECO:0000313" key="3">
    <source>
        <dbReference type="Proteomes" id="UP000069940"/>
    </source>
</evidence>
<dbReference type="EnsemblMetazoa" id="AALFPA23_023644.R35182">
    <property type="protein sequence ID" value="AALFPA23_023644.P35182"/>
    <property type="gene ID" value="AALFPA23_023644"/>
</dbReference>
<dbReference type="PANTHER" id="PTHR47331:SF5">
    <property type="entry name" value="RIBONUCLEASE H"/>
    <property type="match status" value="1"/>
</dbReference>
<evidence type="ECO:0000259" key="1">
    <source>
        <dbReference type="Pfam" id="PF00078"/>
    </source>
</evidence>
<dbReference type="Pfam" id="PF03564">
    <property type="entry name" value="DUF1759"/>
    <property type="match status" value="1"/>
</dbReference>
<dbReference type="PANTHER" id="PTHR47331">
    <property type="entry name" value="PHD-TYPE DOMAIN-CONTAINING PROTEIN"/>
    <property type="match status" value="1"/>
</dbReference>